<sequence length="54" mass="5929">MNKKDLLNQLPEETRLKAAGKMGELAAKGVGFAVDVTLKIKELNKNNENENSKS</sequence>
<reference evidence="1 2" key="1">
    <citation type="submission" date="2024-08" db="EMBL/GenBank/DDBJ databases">
        <title>Two novel Cytobacillus novel species.</title>
        <authorList>
            <person name="Liu G."/>
        </authorList>
    </citation>
    <scope>NUCLEOTIDE SEQUENCE [LARGE SCALE GENOMIC DNA]</scope>
    <source>
        <strain evidence="1 2">FJAT-54145</strain>
    </source>
</reference>
<organism evidence="1 2">
    <name type="scientific">Cytobacillus spartinae</name>
    <dbReference type="NCBI Taxonomy" id="3299023"/>
    <lineage>
        <taxon>Bacteria</taxon>
        <taxon>Bacillati</taxon>
        <taxon>Bacillota</taxon>
        <taxon>Bacilli</taxon>
        <taxon>Bacillales</taxon>
        <taxon>Bacillaceae</taxon>
        <taxon>Cytobacillus</taxon>
    </lineage>
</organism>
<protein>
    <submittedName>
        <fullName evidence="1">Uncharacterized protein</fullName>
    </submittedName>
</protein>
<dbReference type="EMBL" id="JBIACK010000022">
    <property type="protein sequence ID" value="MFE8704006.1"/>
    <property type="molecule type" value="Genomic_DNA"/>
</dbReference>
<accession>A0ABW6KIM7</accession>
<proteinExistence type="predicted"/>
<dbReference type="Proteomes" id="UP001601059">
    <property type="component" value="Unassembled WGS sequence"/>
</dbReference>
<comment type="caution">
    <text evidence="1">The sequence shown here is derived from an EMBL/GenBank/DDBJ whole genome shotgun (WGS) entry which is preliminary data.</text>
</comment>
<name>A0ABW6KIM7_9BACI</name>
<keyword evidence="2" id="KW-1185">Reference proteome</keyword>
<dbReference type="RefSeq" id="WP_389365006.1">
    <property type="nucleotide sequence ID" value="NZ_JBIACK010000022.1"/>
</dbReference>
<evidence type="ECO:0000313" key="2">
    <source>
        <dbReference type="Proteomes" id="UP001601059"/>
    </source>
</evidence>
<gene>
    <name evidence="1" type="ORF">ACFYKX_25890</name>
</gene>
<evidence type="ECO:0000313" key="1">
    <source>
        <dbReference type="EMBL" id="MFE8704006.1"/>
    </source>
</evidence>